<dbReference type="SUPFAM" id="SSF56784">
    <property type="entry name" value="HAD-like"/>
    <property type="match status" value="1"/>
</dbReference>
<name>A0A381ZYZ2_9ZZZZ</name>
<evidence type="ECO:0000313" key="1">
    <source>
        <dbReference type="EMBL" id="SVA94057.1"/>
    </source>
</evidence>
<gene>
    <name evidence="1" type="ORF">METZ01_LOCUS146911</name>
</gene>
<dbReference type="InterPro" id="IPR036412">
    <property type="entry name" value="HAD-like_sf"/>
</dbReference>
<dbReference type="InterPro" id="IPR023214">
    <property type="entry name" value="HAD_sf"/>
</dbReference>
<organism evidence="1">
    <name type="scientific">marine metagenome</name>
    <dbReference type="NCBI Taxonomy" id="408172"/>
    <lineage>
        <taxon>unclassified sequences</taxon>
        <taxon>metagenomes</taxon>
        <taxon>ecological metagenomes</taxon>
    </lineage>
</organism>
<evidence type="ECO:0008006" key="2">
    <source>
        <dbReference type="Google" id="ProtNLM"/>
    </source>
</evidence>
<dbReference type="InterPro" id="IPR023198">
    <property type="entry name" value="PGP-like_dom2"/>
</dbReference>
<dbReference type="Pfam" id="PF00702">
    <property type="entry name" value="Hydrolase"/>
    <property type="match status" value="1"/>
</dbReference>
<dbReference type="AlphaFoldDB" id="A0A381ZYZ2"/>
<accession>A0A381ZYZ2</accession>
<feature type="non-terminal residue" evidence="1">
    <location>
        <position position="137"/>
    </location>
</feature>
<reference evidence="1" key="1">
    <citation type="submission" date="2018-05" db="EMBL/GenBank/DDBJ databases">
        <authorList>
            <person name="Lanie J.A."/>
            <person name="Ng W.-L."/>
            <person name="Kazmierczak K.M."/>
            <person name="Andrzejewski T.M."/>
            <person name="Davidsen T.M."/>
            <person name="Wayne K.J."/>
            <person name="Tettelin H."/>
            <person name="Glass J.I."/>
            <person name="Rusch D."/>
            <person name="Podicherti R."/>
            <person name="Tsui H.-C.T."/>
            <person name="Winkler M.E."/>
        </authorList>
    </citation>
    <scope>NUCLEOTIDE SEQUENCE</scope>
</reference>
<protein>
    <recommendedName>
        <fullName evidence="2">HAD family hydrolase</fullName>
    </recommendedName>
</protein>
<dbReference type="Gene3D" id="1.10.150.240">
    <property type="entry name" value="Putative phosphatase, domain 2"/>
    <property type="match status" value="1"/>
</dbReference>
<proteinExistence type="predicted"/>
<dbReference type="Gene3D" id="3.40.50.1000">
    <property type="entry name" value="HAD superfamily/HAD-like"/>
    <property type="match status" value="1"/>
</dbReference>
<dbReference type="EMBL" id="UINC01023092">
    <property type="protein sequence ID" value="SVA94057.1"/>
    <property type="molecule type" value="Genomic_DNA"/>
</dbReference>
<sequence length="137" mass="15521">MIKAVFFDLYGTLAGFSPSRFEIQSQACKEFGITLTEKGTLQGYGEADSYMTVQNSINPLRNRNELETHEFFQEYERRVIAGSKVDVDLETAGQIWKAVRSIPYDMIIYNDVVPVLERLKGRSLRLGLLSNMNKSGS</sequence>